<keyword evidence="3 5" id="KW-0472">Membrane</keyword>
<evidence type="ECO:0000256" key="2">
    <source>
        <dbReference type="ARBA" id="ARBA00022989"/>
    </source>
</evidence>
<feature type="transmembrane region" description="Helical" evidence="5">
    <location>
        <begin position="726"/>
        <end position="749"/>
    </location>
</feature>
<evidence type="ECO:0000256" key="5">
    <source>
        <dbReference type="SAM" id="Phobius"/>
    </source>
</evidence>
<evidence type="ECO:0008006" key="8">
    <source>
        <dbReference type="Google" id="ProtNLM"/>
    </source>
</evidence>
<dbReference type="SUPFAM" id="SSF103473">
    <property type="entry name" value="MFS general substrate transporter"/>
    <property type="match status" value="2"/>
</dbReference>
<feature type="transmembrane region" description="Helical" evidence="5">
    <location>
        <begin position="101"/>
        <end position="119"/>
    </location>
</feature>
<feature type="transmembrane region" description="Helical" evidence="5">
    <location>
        <begin position="581"/>
        <end position="603"/>
    </location>
</feature>
<dbReference type="OrthoDB" id="546893at2759"/>
<name>A0A8S3YKS8_9EUPU</name>
<feature type="transmembrane region" description="Helical" evidence="5">
    <location>
        <begin position="74"/>
        <end position="94"/>
    </location>
</feature>
<sequence length="886" mass="95527">MIEEEEEDSLFDQSELLIHNKRQTHGKVQWKKKGLKTVALSLAFFCVGLCIAIPGPTLLELGRRVHRDTEHMTFIFTARSVGFLIGSLVGGVLFDFFDQQILLFYTLSLVAVATVGVPWCTALLSLSALICVQGVAIGVLDTGGNVFCIKIWGKRSAPFMQVLHFAFGIGAFLAPLIARPFLFDTDTSHNSTLGSYHPVKFKVRSVGSHPLTQDSFGLNYLNHDYNFLKSHSDYNGKILNNTTGQNAAGTETSGFSANWDTNHLYKNEISLNQQYSAMFEYGRFPGFMKFRMKRDSSGNQTVIGQKTNRENETEVVANNAEVKVESTVKLSQATTRAKKPDVNNGDALSKDHADAEIINSKIIDLKKNAPQSNVDTQKVTPLVPVPTDGQNTTARVMINGSHVSNSTGSASVPWTGHVSTGQASKLEPGSSILPTTVVVDVSDSTTTAARPAEGVRASGPGTSRVTPAPSSFTPTPSKMTTATANITIATTGREAPTVANATTTAATLTTAAAPTSSRETTSAAPASSSETTSPAANSTKASSNTTASITTNKSTAAKPETTGDLLQDVVNKLAGMSKIQFAYTVIGLLLTVNAGLFLFLHCKDQSLKSPQFTPHSRDLTRNPLSAYFVASVILLLFFFFLAYMGMEATFGGLLMTFAVEYSASPLTLSEGATLTALFWGCLAFGRGCSICIARYLKPSRMMMMNLGLTMFGALILSFSIPVNPAALWVGTVTLGLGMSSLFPTAVSWADSCYPLSGRATAVFVAGCGVGEMTVPVLTGYLYEVKNKMSVMYMMLFLSCLLSTLYVTIQVLVYQKVKSVHRKSTSGFMRLQNIEQPDDDSDLGIAEGINLGLTETMWRRKLQGEEERGKETSESSKFTEVTKLIEM</sequence>
<feature type="region of interest" description="Disordered" evidence="4">
    <location>
        <begin position="508"/>
        <end position="558"/>
    </location>
</feature>
<reference evidence="6" key="1">
    <citation type="submission" date="2021-04" db="EMBL/GenBank/DDBJ databases">
        <authorList>
            <consortium name="Molecular Ecology Group"/>
        </authorList>
    </citation>
    <scope>NUCLEOTIDE SEQUENCE</scope>
</reference>
<proteinExistence type="predicted"/>
<organism evidence="6 7">
    <name type="scientific">Candidula unifasciata</name>
    <dbReference type="NCBI Taxonomy" id="100452"/>
    <lineage>
        <taxon>Eukaryota</taxon>
        <taxon>Metazoa</taxon>
        <taxon>Spiralia</taxon>
        <taxon>Lophotrochozoa</taxon>
        <taxon>Mollusca</taxon>
        <taxon>Gastropoda</taxon>
        <taxon>Heterobranchia</taxon>
        <taxon>Euthyneura</taxon>
        <taxon>Panpulmonata</taxon>
        <taxon>Eupulmonata</taxon>
        <taxon>Stylommatophora</taxon>
        <taxon>Helicina</taxon>
        <taxon>Helicoidea</taxon>
        <taxon>Geomitridae</taxon>
        <taxon>Candidula</taxon>
    </lineage>
</organism>
<feature type="region of interest" description="Disordered" evidence="4">
    <location>
        <begin position="862"/>
        <end position="886"/>
    </location>
</feature>
<keyword evidence="2 5" id="KW-1133">Transmembrane helix</keyword>
<feature type="transmembrane region" description="Helical" evidence="5">
    <location>
        <begin position="703"/>
        <end position="720"/>
    </location>
</feature>
<gene>
    <name evidence="6" type="ORF">CUNI_LOCUS1773</name>
</gene>
<feature type="transmembrane region" description="Helical" evidence="5">
    <location>
        <begin position="761"/>
        <end position="782"/>
    </location>
</feature>
<evidence type="ECO:0000256" key="3">
    <source>
        <dbReference type="ARBA" id="ARBA00023136"/>
    </source>
</evidence>
<feature type="transmembrane region" description="Helical" evidence="5">
    <location>
        <begin position="125"/>
        <end position="147"/>
    </location>
</feature>
<dbReference type="EMBL" id="CAJHNH020000224">
    <property type="protein sequence ID" value="CAG5116215.1"/>
    <property type="molecule type" value="Genomic_DNA"/>
</dbReference>
<evidence type="ECO:0000256" key="4">
    <source>
        <dbReference type="SAM" id="MobiDB-lite"/>
    </source>
</evidence>
<accession>A0A8S3YKS8</accession>
<feature type="compositionally biased region" description="Basic and acidic residues" evidence="4">
    <location>
        <begin position="862"/>
        <end position="873"/>
    </location>
</feature>
<feature type="transmembrane region" description="Helical" evidence="5">
    <location>
        <begin position="676"/>
        <end position="696"/>
    </location>
</feature>
<dbReference type="AlphaFoldDB" id="A0A8S3YKS8"/>
<feature type="transmembrane region" description="Helical" evidence="5">
    <location>
        <begin position="624"/>
        <end position="646"/>
    </location>
</feature>
<feature type="region of interest" description="Disordered" evidence="4">
    <location>
        <begin position="445"/>
        <end position="481"/>
    </location>
</feature>
<evidence type="ECO:0000313" key="7">
    <source>
        <dbReference type="Proteomes" id="UP000678393"/>
    </source>
</evidence>
<comment type="caution">
    <text evidence="6">The sequence shown here is derived from an EMBL/GenBank/DDBJ whole genome shotgun (WGS) entry which is preliminary data.</text>
</comment>
<feature type="transmembrane region" description="Helical" evidence="5">
    <location>
        <begin position="159"/>
        <end position="178"/>
    </location>
</feature>
<dbReference type="PANTHER" id="PTHR23121">
    <property type="entry name" value="SODIUM-DEPENDENT GLUCOSE TRANSPORTER 1"/>
    <property type="match status" value="1"/>
</dbReference>
<evidence type="ECO:0000256" key="1">
    <source>
        <dbReference type="ARBA" id="ARBA00022692"/>
    </source>
</evidence>
<dbReference type="Gene3D" id="1.20.1250.20">
    <property type="entry name" value="MFS general substrate transporter like domains"/>
    <property type="match status" value="2"/>
</dbReference>
<keyword evidence="7" id="KW-1185">Reference proteome</keyword>
<evidence type="ECO:0000313" key="6">
    <source>
        <dbReference type="EMBL" id="CAG5116215.1"/>
    </source>
</evidence>
<feature type="compositionally biased region" description="Low complexity" evidence="4">
    <location>
        <begin position="466"/>
        <end position="481"/>
    </location>
</feature>
<dbReference type="Proteomes" id="UP000678393">
    <property type="component" value="Unassembled WGS sequence"/>
</dbReference>
<protein>
    <recommendedName>
        <fullName evidence="8">Sodium-dependent glucose transporter 1</fullName>
    </recommendedName>
</protein>
<dbReference type="PANTHER" id="PTHR23121:SF9">
    <property type="entry name" value="SODIUM-DEPENDENT GLUCOSE TRANSPORTER 1"/>
    <property type="match status" value="1"/>
</dbReference>
<keyword evidence="1 5" id="KW-0812">Transmembrane</keyword>
<dbReference type="InterPro" id="IPR036259">
    <property type="entry name" value="MFS_trans_sf"/>
</dbReference>
<feature type="transmembrane region" description="Helical" evidence="5">
    <location>
        <begin position="37"/>
        <end position="54"/>
    </location>
</feature>
<feature type="transmembrane region" description="Helical" evidence="5">
    <location>
        <begin position="788"/>
        <end position="813"/>
    </location>
</feature>